<keyword evidence="2" id="KW-1185">Reference proteome</keyword>
<dbReference type="AlphaFoldDB" id="A0A9P0M3G4"/>
<name>A0A9P0M3G4_ACAOB</name>
<dbReference type="Proteomes" id="UP001152888">
    <property type="component" value="Unassembled WGS sequence"/>
</dbReference>
<organism evidence="1 2">
    <name type="scientific">Acanthoscelides obtectus</name>
    <name type="common">Bean weevil</name>
    <name type="synonym">Bruchus obtectus</name>
    <dbReference type="NCBI Taxonomy" id="200917"/>
    <lineage>
        <taxon>Eukaryota</taxon>
        <taxon>Metazoa</taxon>
        <taxon>Ecdysozoa</taxon>
        <taxon>Arthropoda</taxon>
        <taxon>Hexapoda</taxon>
        <taxon>Insecta</taxon>
        <taxon>Pterygota</taxon>
        <taxon>Neoptera</taxon>
        <taxon>Endopterygota</taxon>
        <taxon>Coleoptera</taxon>
        <taxon>Polyphaga</taxon>
        <taxon>Cucujiformia</taxon>
        <taxon>Chrysomeloidea</taxon>
        <taxon>Chrysomelidae</taxon>
        <taxon>Bruchinae</taxon>
        <taxon>Bruchini</taxon>
        <taxon>Acanthoscelides</taxon>
    </lineage>
</organism>
<gene>
    <name evidence="1" type="ORF">ACAOBT_LOCUS29123</name>
</gene>
<sequence>MAPSILQTIISHGVPSYRSSSNIVMNADNTKQNITESERTTCNKNKFISSNTRLKALKHKDESDNQIEGIHRSTEQKRSTNLSTCAEKSACECMCIVSMEDDLFLSELSLEPAYEEGLPDGSNTTLVTRKSLFDRMQQQDLPNFNKKLYILSSRIPKRSSASCTPPFLQAPMFIPSSFIRYNVTFLLKL</sequence>
<proteinExistence type="predicted"/>
<accession>A0A9P0M3G4</accession>
<evidence type="ECO:0000313" key="1">
    <source>
        <dbReference type="EMBL" id="CAH2006507.1"/>
    </source>
</evidence>
<comment type="caution">
    <text evidence="1">The sequence shown here is derived from an EMBL/GenBank/DDBJ whole genome shotgun (WGS) entry which is preliminary data.</text>
</comment>
<dbReference type="EMBL" id="CAKOFQ010007690">
    <property type="protein sequence ID" value="CAH2006507.1"/>
    <property type="molecule type" value="Genomic_DNA"/>
</dbReference>
<protein>
    <submittedName>
        <fullName evidence="1">Uncharacterized protein</fullName>
    </submittedName>
</protein>
<reference evidence="1" key="1">
    <citation type="submission" date="2022-03" db="EMBL/GenBank/DDBJ databases">
        <authorList>
            <person name="Sayadi A."/>
        </authorList>
    </citation>
    <scope>NUCLEOTIDE SEQUENCE</scope>
</reference>
<evidence type="ECO:0000313" key="2">
    <source>
        <dbReference type="Proteomes" id="UP001152888"/>
    </source>
</evidence>
<dbReference type="OrthoDB" id="37886at2759"/>